<evidence type="ECO:0000313" key="2">
    <source>
        <dbReference type="Proteomes" id="UP000266723"/>
    </source>
</evidence>
<reference evidence="1 2" key="1">
    <citation type="journal article" date="2020" name="BMC Genomics">
        <title>Intraspecific diversification of the crop wild relative Brassica cretica Lam. using demographic model selection.</title>
        <authorList>
            <person name="Kioukis A."/>
            <person name="Michalopoulou V.A."/>
            <person name="Briers L."/>
            <person name="Pirintsos S."/>
            <person name="Studholme D.J."/>
            <person name="Pavlidis P."/>
            <person name="Sarris P.F."/>
        </authorList>
    </citation>
    <scope>NUCLEOTIDE SEQUENCE [LARGE SCALE GENOMIC DNA]</scope>
    <source>
        <strain evidence="2">cv. PFS-1207/04</strain>
    </source>
</reference>
<accession>A0ABQ7ANG3</accession>
<sequence>MLWSRVDGVVLCSMGPFFPAIDVFVISFQTLSEVAASSPSLLLGQFLLFVPKGGFFLLGHRVVELGIIPSRSAPCSAWMHICVFVRRFRVTARIQIDAFDFFILFNFLDRRKVFRLFPRWHMSSFIGILSIRFPLRVGRPVDRSHEIESFSADLGCSTWKNGPDFRC</sequence>
<proteinExistence type="predicted"/>
<organism evidence="1 2">
    <name type="scientific">Brassica cretica</name>
    <name type="common">Mustard</name>
    <dbReference type="NCBI Taxonomy" id="69181"/>
    <lineage>
        <taxon>Eukaryota</taxon>
        <taxon>Viridiplantae</taxon>
        <taxon>Streptophyta</taxon>
        <taxon>Embryophyta</taxon>
        <taxon>Tracheophyta</taxon>
        <taxon>Spermatophyta</taxon>
        <taxon>Magnoliopsida</taxon>
        <taxon>eudicotyledons</taxon>
        <taxon>Gunneridae</taxon>
        <taxon>Pentapetalae</taxon>
        <taxon>rosids</taxon>
        <taxon>malvids</taxon>
        <taxon>Brassicales</taxon>
        <taxon>Brassicaceae</taxon>
        <taxon>Brassiceae</taxon>
        <taxon>Brassica</taxon>
    </lineage>
</organism>
<dbReference type="EMBL" id="QGKV02001556">
    <property type="protein sequence ID" value="KAF3515669.1"/>
    <property type="molecule type" value="Genomic_DNA"/>
</dbReference>
<comment type="caution">
    <text evidence="1">The sequence shown here is derived from an EMBL/GenBank/DDBJ whole genome shotgun (WGS) entry which is preliminary data.</text>
</comment>
<keyword evidence="2" id="KW-1185">Reference proteome</keyword>
<name>A0ABQ7ANG3_BRACR</name>
<protein>
    <submittedName>
        <fullName evidence="1">Uncharacterized protein</fullName>
    </submittedName>
</protein>
<dbReference type="Proteomes" id="UP000266723">
    <property type="component" value="Unassembled WGS sequence"/>
</dbReference>
<evidence type="ECO:0000313" key="1">
    <source>
        <dbReference type="EMBL" id="KAF3515669.1"/>
    </source>
</evidence>
<gene>
    <name evidence="1" type="ORF">DY000_02059750</name>
</gene>